<name>A0A1H0U7B6_9BACI</name>
<dbReference type="Proteomes" id="UP000199159">
    <property type="component" value="Unassembled WGS sequence"/>
</dbReference>
<reference evidence="2" key="1">
    <citation type="submission" date="2016-10" db="EMBL/GenBank/DDBJ databases">
        <authorList>
            <person name="Varghese N."/>
            <person name="Submissions S."/>
        </authorList>
    </citation>
    <scope>NUCLEOTIDE SEQUENCE [LARGE SCALE GENOMIC DNA]</scope>
    <source>
        <strain evidence="2">IBRC-M10078</strain>
    </source>
</reference>
<dbReference type="RefSeq" id="WP_090853470.1">
    <property type="nucleotide sequence ID" value="NZ_FNJU01000004.1"/>
</dbReference>
<keyword evidence="2" id="KW-1185">Reference proteome</keyword>
<dbReference type="Gene3D" id="2.40.128.20">
    <property type="match status" value="1"/>
</dbReference>
<proteinExistence type="predicted"/>
<organism evidence="1 2">
    <name type="scientific">Litchfieldia salsa</name>
    <dbReference type="NCBI Taxonomy" id="930152"/>
    <lineage>
        <taxon>Bacteria</taxon>
        <taxon>Bacillati</taxon>
        <taxon>Bacillota</taxon>
        <taxon>Bacilli</taxon>
        <taxon>Bacillales</taxon>
        <taxon>Bacillaceae</taxon>
        <taxon>Litchfieldia</taxon>
    </lineage>
</organism>
<gene>
    <name evidence="1" type="ORF">SAMN05216565_104181</name>
</gene>
<dbReference type="OrthoDB" id="2352933at2"/>
<dbReference type="InterPro" id="IPR012674">
    <property type="entry name" value="Calycin"/>
</dbReference>
<dbReference type="SUPFAM" id="SSF50814">
    <property type="entry name" value="Lipocalins"/>
    <property type="match status" value="1"/>
</dbReference>
<dbReference type="InterPro" id="IPR015231">
    <property type="entry name" value="DUF1934"/>
</dbReference>
<sequence>MSVAADTGTPIKLKFVTEINDQNQKQTVAFHATGQYYIKGNHTYLTFVEPNDLGDVKTIVKIKESEVIILRSGAVKMRQQFLKGELAIGSYQSQAGNMEMLTKTNNIEYTFYDKSQKGKLFLAYTLVLQGEPTGRYSITITFKEEKE</sequence>
<dbReference type="STRING" id="930152.SAMN05216565_104181"/>
<evidence type="ECO:0000313" key="1">
    <source>
        <dbReference type="EMBL" id="SDP61726.1"/>
    </source>
</evidence>
<dbReference type="EMBL" id="FNJU01000004">
    <property type="protein sequence ID" value="SDP61726.1"/>
    <property type="molecule type" value="Genomic_DNA"/>
</dbReference>
<accession>A0A1H0U7B6</accession>
<dbReference type="Pfam" id="PF09148">
    <property type="entry name" value="DUF1934"/>
    <property type="match status" value="1"/>
</dbReference>
<protein>
    <submittedName>
        <fullName evidence="1">Uncharacterized beta-barrel protein YwiB, DUF1934 family</fullName>
    </submittedName>
</protein>
<evidence type="ECO:0000313" key="2">
    <source>
        <dbReference type="Proteomes" id="UP000199159"/>
    </source>
</evidence>
<dbReference type="AlphaFoldDB" id="A0A1H0U7B6"/>